<dbReference type="GO" id="GO:0005507">
    <property type="term" value="F:copper ion binding"/>
    <property type="evidence" value="ECO:0007669"/>
    <property type="project" value="TreeGrafter"/>
</dbReference>
<dbReference type="GO" id="GO:0140581">
    <property type="term" value="F:P-type monovalent copper transporter activity"/>
    <property type="evidence" value="ECO:0007669"/>
    <property type="project" value="UniProtKB-EC"/>
</dbReference>
<dbReference type="RefSeq" id="WP_044824924.1">
    <property type="nucleotide sequence ID" value="NZ_JYHU01000011.1"/>
</dbReference>
<evidence type="ECO:0000313" key="10">
    <source>
        <dbReference type="Proteomes" id="UP000035704"/>
    </source>
</evidence>
<evidence type="ECO:0000313" key="9">
    <source>
        <dbReference type="EMBL" id="AKL96395.1"/>
    </source>
</evidence>
<feature type="domain" description="P-type ATPase A" evidence="8">
    <location>
        <begin position="224"/>
        <end position="301"/>
    </location>
</feature>
<dbReference type="AlphaFoldDB" id="A0A0D8ICQ0"/>
<dbReference type="Gene3D" id="3.40.50.1000">
    <property type="entry name" value="HAD superfamily/HAD-like"/>
    <property type="match status" value="1"/>
</dbReference>
<evidence type="ECO:0000256" key="5">
    <source>
        <dbReference type="ARBA" id="ARBA00022967"/>
    </source>
</evidence>
<sequence length="616" mass="69685">MEEVHVLPGRMRLKSPQLYDKKIAETMHIAIEKLIGVKYSRVNYYTSSVLIVYDIEKTDQVSIQEEIKDILKNIKEGKSLVLTQNKTYLSAIQNQKKARNRFLFYGSLYVLFKVKNALFGVFPISRHIRLLITASVITTVEGYPALKRFFKHISNKAPRLSDVLLRITAISLIFLREDGMGCLLLSFRYINDYLRYATEVEYLRILHQSIVENMDLVTIETLQGEKMLMPIADLRVGEKIHLQKGDILPTDGVIIEGKALIDGIYGTGQLSILEMMPQDQVHEGMRVLDGDIIIEVTNLPHKMERAYHAVEEMRIYQKVTNYQEGIGSFSIVLAFINYLVTGNLLNALGIVLLLCPTASELAVHTGMNSYLHLLGKHKIFLKRPAAIEKAAYINHVAFDKTGTLSQGKAEATMDTEFYPNDVPKDLIREDAYALINALKKQGITRLSLLTGDTASKANYAGEVLGIDNIYSECSREEKGKIIGELKTTDEIMMVGDGVNDLEAMRYADISVGLVSSSCDKVKLYSDCIIFEDDLYKVADFIQLSQRSYRAIEQHTNFSKMYNITLGILAVFIPFNPYTAKSLNTINSLLVLLLSKRIEYFNPKREYKLLHEGEVLG</sequence>
<dbReference type="GO" id="GO:0055070">
    <property type="term" value="P:copper ion homeostasis"/>
    <property type="evidence" value="ECO:0007669"/>
    <property type="project" value="TreeGrafter"/>
</dbReference>
<evidence type="ECO:0000256" key="7">
    <source>
        <dbReference type="ARBA" id="ARBA00049289"/>
    </source>
</evidence>
<keyword evidence="6" id="KW-0186">Copper</keyword>
<evidence type="ECO:0000259" key="8">
    <source>
        <dbReference type="Pfam" id="PF00122"/>
    </source>
</evidence>
<gene>
    <name evidence="9" type="ORF">CACET_c29510</name>
</gene>
<dbReference type="STRING" id="84022.CACET_c29510"/>
<keyword evidence="5" id="KW-1278">Translocase</keyword>
<dbReference type="PATRIC" id="fig|84022.5.peg.370"/>
<proteinExistence type="predicted"/>
<dbReference type="GO" id="GO:0012505">
    <property type="term" value="C:endomembrane system"/>
    <property type="evidence" value="ECO:0007669"/>
    <property type="project" value="UniProtKB-SubCell"/>
</dbReference>
<dbReference type="GO" id="GO:0005524">
    <property type="term" value="F:ATP binding"/>
    <property type="evidence" value="ECO:0007669"/>
    <property type="project" value="InterPro"/>
</dbReference>
<comment type="catalytic activity">
    <reaction evidence="7">
        <text>Cu(+)(in) + ATP + H2O = Cu(+)(out) + ADP + phosphate + H(+)</text>
        <dbReference type="Rhea" id="RHEA:25792"/>
        <dbReference type="ChEBI" id="CHEBI:15377"/>
        <dbReference type="ChEBI" id="CHEBI:15378"/>
        <dbReference type="ChEBI" id="CHEBI:30616"/>
        <dbReference type="ChEBI" id="CHEBI:43474"/>
        <dbReference type="ChEBI" id="CHEBI:49552"/>
        <dbReference type="ChEBI" id="CHEBI:456216"/>
        <dbReference type="EC" id="7.2.2.8"/>
    </reaction>
</comment>
<dbReference type="Proteomes" id="UP000035704">
    <property type="component" value="Chromosome"/>
</dbReference>
<dbReference type="GO" id="GO:0016887">
    <property type="term" value="F:ATP hydrolysis activity"/>
    <property type="evidence" value="ECO:0007669"/>
    <property type="project" value="InterPro"/>
</dbReference>
<dbReference type="InterPro" id="IPR036412">
    <property type="entry name" value="HAD-like_sf"/>
</dbReference>
<dbReference type="GO" id="GO:0043682">
    <property type="term" value="F:P-type divalent copper transporter activity"/>
    <property type="evidence" value="ECO:0007669"/>
    <property type="project" value="TreeGrafter"/>
</dbReference>
<comment type="subcellular location">
    <subcellularLocation>
        <location evidence="1">Endomembrane system</location>
        <topology evidence="1">Multi-pass membrane protein</topology>
    </subcellularLocation>
</comment>
<dbReference type="EMBL" id="CP009687">
    <property type="protein sequence ID" value="AKL96395.1"/>
    <property type="molecule type" value="Genomic_DNA"/>
</dbReference>
<dbReference type="InterPro" id="IPR008250">
    <property type="entry name" value="ATPase_P-typ_transduc_dom_A_sf"/>
</dbReference>
<dbReference type="SUPFAM" id="SSF56784">
    <property type="entry name" value="HAD-like"/>
    <property type="match status" value="1"/>
</dbReference>
<evidence type="ECO:0000256" key="4">
    <source>
        <dbReference type="ARBA" id="ARBA00022796"/>
    </source>
</evidence>
<keyword evidence="10" id="KW-1185">Reference proteome</keyword>
<dbReference type="SUPFAM" id="SSF81653">
    <property type="entry name" value="Calcium ATPase, transduction domain A"/>
    <property type="match status" value="1"/>
</dbReference>
<accession>A0A0D8ICQ0</accession>
<dbReference type="InterPro" id="IPR059000">
    <property type="entry name" value="ATPase_P-type_domA"/>
</dbReference>
<keyword evidence="3" id="KW-0479">Metal-binding</keyword>
<dbReference type="KEGG" id="cace:CACET_c29510"/>
<evidence type="ECO:0000256" key="6">
    <source>
        <dbReference type="ARBA" id="ARBA00023008"/>
    </source>
</evidence>
<dbReference type="PANTHER" id="PTHR43520">
    <property type="entry name" value="ATP7, ISOFORM B"/>
    <property type="match status" value="1"/>
</dbReference>
<keyword evidence="4" id="KW-0187">Copper transport</keyword>
<dbReference type="Pfam" id="PF19991">
    <property type="entry name" value="HMA_2"/>
    <property type="match status" value="1"/>
</dbReference>
<evidence type="ECO:0000256" key="2">
    <source>
        <dbReference type="ARBA" id="ARBA00012517"/>
    </source>
</evidence>
<name>A0A0D8ICQ0_9CLOT</name>
<dbReference type="GO" id="GO:0016020">
    <property type="term" value="C:membrane"/>
    <property type="evidence" value="ECO:0007669"/>
    <property type="project" value="InterPro"/>
</dbReference>
<protein>
    <recommendedName>
        <fullName evidence="2">P-type Cu(+) transporter</fullName>
        <ecNumber evidence="2">7.2.2.8</ecNumber>
    </recommendedName>
</protein>
<evidence type="ECO:0000256" key="3">
    <source>
        <dbReference type="ARBA" id="ARBA00022723"/>
    </source>
</evidence>
<evidence type="ECO:0000256" key="1">
    <source>
        <dbReference type="ARBA" id="ARBA00004127"/>
    </source>
</evidence>
<dbReference type="Gene3D" id="2.70.150.10">
    <property type="entry name" value="Calcium-transporting ATPase, cytoplasmic transduction domain A"/>
    <property type="match status" value="1"/>
</dbReference>
<dbReference type="PROSITE" id="PS01229">
    <property type="entry name" value="COF_2"/>
    <property type="match status" value="1"/>
</dbReference>
<dbReference type="NCBIfam" id="TIGR01494">
    <property type="entry name" value="ATPase_P-type"/>
    <property type="match status" value="1"/>
</dbReference>
<keyword evidence="4" id="KW-0406">Ion transport</keyword>
<dbReference type="Pfam" id="PF00122">
    <property type="entry name" value="E1-E2_ATPase"/>
    <property type="match status" value="1"/>
</dbReference>
<reference evidence="9 10" key="1">
    <citation type="submission" date="2014-10" db="EMBL/GenBank/DDBJ databases">
        <title>Genome sequence of Clostridium aceticum DSM 1496.</title>
        <authorList>
            <person name="Poehlein A."/>
            <person name="Schiel-Bengelsdorf B."/>
            <person name="Gottschalk G."/>
            <person name="Duerre P."/>
            <person name="Daniel R."/>
        </authorList>
    </citation>
    <scope>NUCLEOTIDE SEQUENCE [LARGE SCALE GENOMIC DNA]</scope>
    <source>
        <strain evidence="9 10">DSM 1496</strain>
    </source>
</reference>
<keyword evidence="4" id="KW-0813">Transport</keyword>
<dbReference type="InterPro" id="IPR001757">
    <property type="entry name" value="P_typ_ATPase"/>
</dbReference>
<dbReference type="InterPro" id="IPR023214">
    <property type="entry name" value="HAD_sf"/>
</dbReference>
<dbReference type="EC" id="7.2.2.8" evidence="2"/>
<dbReference type="PANTHER" id="PTHR43520:SF8">
    <property type="entry name" value="P-TYPE CU(+) TRANSPORTER"/>
    <property type="match status" value="1"/>
</dbReference>
<dbReference type="Pfam" id="PF00702">
    <property type="entry name" value="Hydrolase"/>
    <property type="match status" value="1"/>
</dbReference>
<organism evidence="9 10">
    <name type="scientific">Clostridium aceticum</name>
    <dbReference type="NCBI Taxonomy" id="84022"/>
    <lineage>
        <taxon>Bacteria</taxon>
        <taxon>Bacillati</taxon>
        <taxon>Bacillota</taxon>
        <taxon>Clostridia</taxon>
        <taxon>Eubacteriales</taxon>
        <taxon>Clostridiaceae</taxon>
        <taxon>Clostridium</taxon>
    </lineage>
</organism>